<dbReference type="OrthoDB" id="9811425at2"/>
<dbReference type="GO" id="GO:0070401">
    <property type="term" value="F:NADP+ binding"/>
    <property type="evidence" value="ECO:0007669"/>
    <property type="project" value="UniProtKB-UniRule"/>
</dbReference>
<dbReference type="EMBL" id="FNGA01000002">
    <property type="protein sequence ID" value="SDK79084.1"/>
    <property type="molecule type" value="Genomic_DNA"/>
</dbReference>
<dbReference type="RefSeq" id="WP_092159336.1">
    <property type="nucleotide sequence ID" value="NZ_FNGA01000002.1"/>
</dbReference>
<dbReference type="Proteomes" id="UP000199053">
    <property type="component" value="Unassembled WGS sequence"/>
</dbReference>
<sequence length="316" mass="35396">MKLNTDDLVYVAGHRGLVGAAILRRLVKERICRVLFKTSSELDLRNQHAVDNFFANNKPAYVFLCAARVGGIQANSSYPADFIRDNLQIQTNVIDAAYRNGVRKLVFLGSSCIYPKLAQQPIQESSLLTGPLEPTNEFYAIAKIAGLKMCVAYRRQYGFDAISVMPTNIYGPGDHYDLETSHVIPALLRKFHEAKIADNPTVTVWGTGSPRREFMHVDDLADACVHLLINYSDEQTINIGVGKDISISDLALLIQQIVGYDGDILFDTNKPDGTPQKLLNVSRLHETGWKAKISLEQGLREAYEYFVSFYNKESFK</sequence>
<evidence type="ECO:0000256" key="2">
    <source>
        <dbReference type="ARBA" id="ARBA00005959"/>
    </source>
</evidence>
<dbReference type="GO" id="GO:0050577">
    <property type="term" value="F:GDP-L-fucose synthase activity"/>
    <property type="evidence" value="ECO:0007669"/>
    <property type="project" value="UniProtKB-UniRule"/>
</dbReference>
<feature type="active site" description="Proton donor/acceptor" evidence="9">
    <location>
        <position position="139"/>
    </location>
</feature>
<feature type="binding site" evidence="9">
    <location>
        <position position="205"/>
    </location>
    <ligand>
        <name>substrate</name>
    </ligand>
</feature>
<feature type="binding site" evidence="9">
    <location>
        <begin position="108"/>
        <end position="111"/>
    </location>
    <ligand>
        <name>NADP(+)</name>
        <dbReference type="ChEBI" id="CHEBI:58349"/>
    </ligand>
</feature>
<comment type="pathway">
    <text evidence="1 9">Nucleotide-sugar biosynthesis; GDP-L-fucose biosynthesis via de novo pathway; GDP-L-fucose from GDP-alpha-D-mannose: step 2/2.</text>
</comment>
<feature type="binding site" evidence="9">
    <location>
        <position position="190"/>
    </location>
    <ligand>
        <name>substrate</name>
    </ligand>
</feature>
<keyword evidence="4 9" id="KW-0521">NADP</keyword>
<dbReference type="Gene3D" id="3.90.25.10">
    <property type="entry name" value="UDP-galactose 4-epimerase, domain 1"/>
    <property type="match status" value="1"/>
</dbReference>
<dbReference type="InterPro" id="IPR001509">
    <property type="entry name" value="Epimerase_deHydtase"/>
</dbReference>
<evidence type="ECO:0000256" key="4">
    <source>
        <dbReference type="ARBA" id="ARBA00022857"/>
    </source>
</evidence>
<feature type="binding site" evidence="9">
    <location>
        <begin position="166"/>
        <end position="169"/>
    </location>
    <ligand>
        <name>NADP(+)</name>
        <dbReference type="ChEBI" id="CHEBI:58349"/>
    </ligand>
</feature>
<dbReference type="CDD" id="cd05239">
    <property type="entry name" value="GDP_FS_SDR_e"/>
    <property type="match status" value="1"/>
</dbReference>
<dbReference type="SUPFAM" id="SSF51735">
    <property type="entry name" value="NAD(P)-binding Rossmann-fold domains"/>
    <property type="match status" value="1"/>
</dbReference>
<protein>
    <recommendedName>
        <fullName evidence="3 9">GDP-L-fucose synthase</fullName>
        <ecNumber evidence="3 9">1.1.1.271</ecNumber>
    </recommendedName>
    <alternativeName>
        <fullName evidence="9">GDP-4-keto-6-deoxy-D-mannose-3,5-epimerase-4-reductase</fullName>
    </alternativeName>
</protein>
<evidence type="ECO:0000256" key="1">
    <source>
        <dbReference type="ARBA" id="ARBA00004883"/>
    </source>
</evidence>
<accession>A0A1G9ESL1</accession>
<feature type="site" description="Important for catalytic activity" evidence="9">
    <location>
        <position position="112"/>
    </location>
</feature>
<keyword evidence="6 9" id="KW-0413">Isomerase</keyword>
<evidence type="ECO:0000256" key="8">
    <source>
        <dbReference type="ARBA" id="ARBA00051935"/>
    </source>
</evidence>
<dbReference type="UniPathway" id="UPA00128">
    <property type="reaction ID" value="UER00191"/>
</dbReference>
<evidence type="ECO:0000313" key="11">
    <source>
        <dbReference type="EMBL" id="SDK79084.1"/>
    </source>
</evidence>
<comment type="catalytic activity">
    <reaction evidence="8 9">
        <text>GDP-beta-L-fucose + NADP(+) = GDP-4-dehydro-alpha-D-rhamnose + NADPH + H(+)</text>
        <dbReference type="Rhea" id="RHEA:18885"/>
        <dbReference type="ChEBI" id="CHEBI:15378"/>
        <dbReference type="ChEBI" id="CHEBI:57273"/>
        <dbReference type="ChEBI" id="CHEBI:57783"/>
        <dbReference type="ChEBI" id="CHEBI:57964"/>
        <dbReference type="ChEBI" id="CHEBI:58349"/>
        <dbReference type="EC" id="1.1.1.271"/>
    </reaction>
</comment>
<feature type="binding site" evidence="9">
    <location>
        <position position="212"/>
    </location>
    <ligand>
        <name>substrate</name>
    </ligand>
</feature>
<organism evidence="11 12">
    <name type="scientific">Maridesulfovibrio ferrireducens</name>
    <dbReference type="NCBI Taxonomy" id="246191"/>
    <lineage>
        <taxon>Bacteria</taxon>
        <taxon>Pseudomonadati</taxon>
        <taxon>Thermodesulfobacteriota</taxon>
        <taxon>Desulfovibrionia</taxon>
        <taxon>Desulfovibrionales</taxon>
        <taxon>Desulfovibrionaceae</taxon>
        <taxon>Maridesulfovibrio</taxon>
    </lineage>
</organism>
<feature type="binding site" evidence="9">
    <location>
        <position position="143"/>
    </location>
    <ligand>
        <name>NADP(+)</name>
        <dbReference type="ChEBI" id="CHEBI:58349"/>
    </ligand>
</feature>
<dbReference type="Pfam" id="PF01370">
    <property type="entry name" value="Epimerase"/>
    <property type="match status" value="1"/>
</dbReference>
<feature type="site" description="Important for catalytic activity" evidence="9">
    <location>
        <position position="110"/>
    </location>
</feature>
<evidence type="ECO:0000256" key="3">
    <source>
        <dbReference type="ARBA" id="ARBA00012371"/>
    </source>
</evidence>
<dbReference type="PANTHER" id="PTHR43238:SF1">
    <property type="entry name" value="GDP-L-FUCOSE SYNTHASE"/>
    <property type="match status" value="1"/>
</dbReference>
<gene>
    <name evidence="9" type="primary">fcl</name>
    <name evidence="11" type="ORF">SAMN05660337_1248</name>
</gene>
<evidence type="ECO:0000313" key="12">
    <source>
        <dbReference type="Proteomes" id="UP000199053"/>
    </source>
</evidence>
<comment type="function">
    <text evidence="9">Catalyzes the two-step NADP-dependent conversion of GDP-4-dehydro-6-deoxy-D-mannose to GDP-fucose, involving an epimerase and a reductase reaction.</text>
</comment>
<feature type="domain" description="NAD-dependent epimerase/dehydratase" evidence="10">
    <location>
        <begin position="9"/>
        <end position="240"/>
    </location>
</feature>
<dbReference type="GO" id="GO:0042351">
    <property type="term" value="P:'de novo' GDP-L-fucose biosynthetic process"/>
    <property type="evidence" value="ECO:0007669"/>
    <property type="project" value="UniProtKB-UniRule"/>
</dbReference>
<dbReference type="AlphaFoldDB" id="A0A1G9ESL1"/>
<comment type="similarity">
    <text evidence="2 9">Belongs to the NAD(P)-dependent epimerase/dehydratase family. Fucose synthase subfamily.</text>
</comment>
<feature type="binding site" evidence="9">
    <location>
        <begin position="13"/>
        <end position="19"/>
    </location>
    <ligand>
        <name>NADP(+)</name>
        <dbReference type="ChEBI" id="CHEBI:58349"/>
    </ligand>
</feature>
<keyword evidence="7 9" id="KW-0511">Multifunctional enzyme</keyword>
<dbReference type="EC" id="1.1.1.271" evidence="3 9"/>
<name>A0A1G9ESL1_9BACT</name>
<evidence type="ECO:0000256" key="5">
    <source>
        <dbReference type="ARBA" id="ARBA00023002"/>
    </source>
</evidence>
<keyword evidence="12" id="KW-1185">Reference proteome</keyword>
<feature type="binding site" evidence="9">
    <location>
        <position position="182"/>
    </location>
    <ligand>
        <name>NADP(+)</name>
        <dbReference type="ChEBI" id="CHEBI:58349"/>
    </ligand>
</feature>
<reference evidence="12" key="1">
    <citation type="submission" date="2016-10" db="EMBL/GenBank/DDBJ databases">
        <authorList>
            <person name="Varghese N."/>
            <person name="Submissions S."/>
        </authorList>
    </citation>
    <scope>NUCLEOTIDE SEQUENCE [LARGE SCALE GENOMIC DNA]</scope>
    <source>
        <strain evidence="12">DSM 16995</strain>
    </source>
</reference>
<proteinExistence type="inferred from homology"/>
<dbReference type="GO" id="GO:0016853">
    <property type="term" value="F:isomerase activity"/>
    <property type="evidence" value="ECO:0007669"/>
    <property type="project" value="UniProtKB-KW"/>
</dbReference>
<dbReference type="HAMAP" id="MF_00956">
    <property type="entry name" value="GDP_fucose_synth"/>
    <property type="match status" value="1"/>
</dbReference>
<evidence type="ECO:0000259" key="10">
    <source>
        <dbReference type="Pfam" id="PF01370"/>
    </source>
</evidence>
<evidence type="ECO:0000256" key="7">
    <source>
        <dbReference type="ARBA" id="ARBA00023268"/>
    </source>
</evidence>
<dbReference type="FunFam" id="3.40.50.720:FF:000101">
    <property type="entry name" value="GDP-L-fucose synthase"/>
    <property type="match status" value="1"/>
</dbReference>
<dbReference type="PANTHER" id="PTHR43238">
    <property type="entry name" value="GDP-L-FUCOSE SYNTHASE"/>
    <property type="match status" value="1"/>
</dbReference>
<dbReference type="InterPro" id="IPR036291">
    <property type="entry name" value="NAD(P)-bd_dom_sf"/>
</dbReference>
<dbReference type="STRING" id="246191.SAMN05660337_1248"/>
<evidence type="ECO:0000256" key="6">
    <source>
        <dbReference type="ARBA" id="ARBA00023235"/>
    </source>
</evidence>
<feature type="binding site" evidence="9">
    <location>
        <position position="272"/>
    </location>
    <ligand>
        <name>substrate</name>
    </ligand>
</feature>
<dbReference type="Gene3D" id="3.40.50.720">
    <property type="entry name" value="NAD(P)-binding Rossmann-like Domain"/>
    <property type="match status" value="1"/>
</dbReference>
<dbReference type="InterPro" id="IPR028614">
    <property type="entry name" value="GDP_fucose/colitose_synth"/>
</dbReference>
<evidence type="ECO:0000256" key="9">
    <source>
        <dbReference type="HAMAP-Rule" id="MF_00956"/>
    </source>
</evidence>
<keyword evidence="5 9" id="KW-0560">Oxidoreductase</keyword>